<feature type="transmembrane region" description="Helical" evidence="9">
    <location>
        <begin position="29"/>
        <end position="50"/>
    </location>
</feature>
<feature type="transmembrane region" description="Helical" evidence="9">
    <location>
        <begin position="278"/>
        <end position="295"/>
    </location>
</feature>
<accession>A0A4D7BM21</accession>
<dbReference type="InterPro" id="IPR027417">
    <property type="entry name" value="P-loop_NTPase"/>
</dbReference>
<dbReference type="GO" id="GO:0005524">
    <property type="term" value="F:ATP binding"/>
    <property type="evidence" value="ECO:0007669"/>
    <property type="project" value="UniProtKB-KW"/>
</dbReference>
<dbReference type="CDD" id="cd06581">
    <property type="entry name" value="TM_PBP1_LivM_like"/>
    <property type="match status" value="1"/>
</dbReference>
<dbReference type="InterPro" id="IPR051120">
    <property type="entry name" value="ABC_AA/LPS_Transport"/>
</dbReference>
<feature type="transmembrane region" description="Helical" evidence="9">
    <location>
        <begin position="57"/>
        <end position="74"/>
    </location>
</feature>
<dbReference type="Proteomes" id="UP000298781">
    <property type="component" value="Chromosome"/>
</dbReference>
<dbReference type="PROSITE" id="PS50893">
    <property type="entry name" value="ABC_TRANSPORTER_2"/>
    <property type="match status" value="1"/>
</dbReference>
<dbReference type="InterPro" id="IPR003593">
    <property type="entry name" value="AAA+_ATPase"/>
</dbReference>
<dbReference type="GO" id="GO:0005886">
    <property type="term" value="C:plasma membrane"/>
    <property type="evidence" value="ECO:0007669"/>
    <property type="project" value="UniProtKB-SubCell"/>
</dbReference>
<sequence length="599" mass="62584">MPRLAPFGLGALIVALAYAASRSGLNGFYLHILFMIGVNYLAAAGLNVLVGYAGQKSLGHAGLFAVGAYAAALGGTEWGLNPWVALAFAGAMGGLFGLVIAAPAVRVAGPSLAMVTIGFGIVMEKIATEWTDVFKGQAGVYGITPPSLFGSSFASQDWVWFVALLGVLTHLMLRSLLAGRFGRAFLAVQLAEPAAASVGISVRAAKTLAFVISAVTCALAGALVAQENQYFNSDFISFNLSVFLLVVVIFGGSGHIYGPLLGAVTLTLIDAWLARWPALQHFAYGGLLLFALYAMPKGLAGALQGLTDRLGWTAKKPAEPILAATATPVARPEPFETGPLIETRGLVKRYGGVVPTDHVSLTVTAGRVHALIGPNGAGKTTLLNLLSGHVAPDEGTILFRGRDITRAPAHAVAALGIARTFQNLRLFADMSVIDNVLVGAHLHIKAGFFASLVGTPGQAQAEARARTEAMALLDSLDLGDHAESPAQSLPYGLQRRLEMARALASWPKLLLLDEPAAGLNPQETHELGAVIKRIQATGVTILLIEHHMDLVMEVSDHVIVLDYGAKIAEGTPAAIKRDPRVIAAYLGTEAAVPELAGAS</sequence>
<dbReference type="RefSeq" id="WP_136964192.1">
    <property type="nucleotide sequence ID" value="NZ_CP039690.1"/>
</dbReference>
<dbReference type="InterPro" id="IPR003439">
    <property type="entry name" value="ABC_transporter-like_ATP-bd"/>
</dbReference>
<dbReference type="Gene3D" id="3.40.50.300">
    <property type="entry name" value="P-loop containing nucleotide triphosphate hydrolases"/>
    <property type="match status" value="1"/>
</dbReference>
<keyword evidence="2" id="KW-0813">Transport</keyword>
<evidence type="ECO:0000256" key="2">
    <source>
        <dbReference type="ARBA" id="ARBA00022448"/>
    </source>
</evidence>
<keyword evidence="7 9" id="KW-1133">Transmembrane helix</keyword>
<keyword evidence="4 9" id="KW-0812">Transmembrane</keyword>
<evidence type="ECO:0000256" key="8">
    <source>
        <dbReference type="ARBA" id="ARBA00023136"/>
    </source>
</evidence>
<dbReference type="Pfam" id="PF12399">
    <property type="entry name" value="BCA_ABC_TP_C"/>
    <property type="match status" value="1"/>
</dbReference>
<dbReference type="SUPFAM" id="SSF52540">
    <property type="entry name" value="P-loop containing nucleoside triphosphate hydrolases"/>
    <property type="match status" value="1"/>
</dbReference>
<dbReference type="GO" id="GO:0005304">
    <property type="term" value="F:L-valine transmembrane transporter activity"/>
    <property type="evidence" value="ECO:0007669"/>
    <property type="project" value="TreeGrafter"/>
</dbReference>
<organism evidence="11 12">
    <name type="scientific">Phreatobacter stygius</name>
    <dbReference type="NCBI Taxonomy" id="1940610"/>
    <lineage>
        <taxon>Bacteria</taxon>
        <taxon>Pseudomonadati</taxon>
        <taxon>Pseudomonadota</taxon>
        <taxon>Alphaproteobacteria</taxon>
        <taxon>Hyphomicrobiales</taxon>
        <taxon>Phreatobacteraceae</taxon>
        <taxon>Phreatobacter</taxon>
    </lineage>
</organism>
<proteinExistence type="predicted"/>
<keyword evidence="12" id="KW-1185">Reference proteome</keyword>
<feature type="transmembrane region" description="Helical" evidence="9">
    <location>
        <begin position="158"/>
        <end position="177"/>
    </location>
</feature>
<evidence type="ECO:0000259" key="10">
    <source>
        <dbReference type="PROSITE" id="PS50893"/>
    </source>
</evidence>
<dbReference type="OrthoDB" id="9805029at2"/>
<comment type="subcellular location">
    <subcellularLocation>
        <location evidence="1">Cell membrane</location>
        <topology evidence="1">Multi-pass membrane protein</topology>
    </subcellularLocation>
</comment>
<dbReference type="GO" id="GO:0015808">
    <property type="term" value="P:L-alanine transport"/>
    <property type="evidence" value="ECO:0007669"/>
    <property type="project" value="TreeGrafter"/>
</dbReference>
<evidence type="ECO:0000256" key="5">
    <source>
        <dbReference type="ARBA" id="ARBA00022741"/>
    </source>
</evidence>
<evidence type="ECO:0000256" key="6">
    <source>
        <dbReference type="ARBA" id="ARBA00022840"/>
    </source>
</evidence>
<keyword evidence="3" id="KW-1003">Cell membrane</keyword>
<evidence type="ECO:0000256" key="7">
    <source>
        <dbReference type="ARBA" id="ARBA00022989"/>
    </source>
</evidence>
<dbReference type="AlphaFoldDB" id="A0A4D7BM21"/>
<feature type="domain" description="ABC transporter" evidence="10">
    <location>
        <begin position="341"/>
        <end position="588"/>
    </location>
</feature>
<evidence type="ECO:0000256" key="9">
    <source>
        <dbReference type="SAM" id="Phobius"/>
    </source>
</evidence>
<protein>
    <submittedName>
        <fullName evidence="11">Branched-chain amino acid ABC transporter ATP-binding protein/permease</fullName>
    </submittedName>
</protein>
<feature type="transmembrane region" description="Helical" evidence="9">
    <location>
        <begin position="107"/>
        <end position="127"/>
    </location>
</feature>
<dbReference type="GO" id="GO:0016887">
    <property type="term" value="F:ATP hydrolysis activity"/>
    <property type="evidence" value="ECO:0007669"/>
    <property type="project" value="InterPro"/>
</dbReference>
<gene>
    <name evidence="11" type="ORF">E8M01_33815</name>
</gene>
<feature type="transmembrane region" description="Helical" evidence="9">
    <location>
        <begin position="80"/>
        <end position="100"/>
    </location>
</feature>
<dbReference type="Pfam" id="PF02653">
    <property type="entry name" value="BPD_transp_2"/>
    <property type="match status" value="1"/>
</dbReference>
<feature type="transmembrane region" description="Helical" evidence="9">
    <location>
        <begin position="237"/>
        <end position="258"/>
    </location>
</feature>
<dbReference type="Pfam" id="PF00005">
    <property type="entry name" value="ABC_tran"/>
    <property type="match status" value="1"/>
</dbReference>
<dbReference type="EMBL" id="CP039690">
    <property type="protein sequence ID" value="QCI68777.1"/>
    <property type="molecule type" value="Genomic_DNA"/>
</dbReference>
<dbReference type="GO" id="GO:0015188">
    <property type="term" value="F:L-isoleucine transmembrane transporter activity"/>
    <property type="evidence" value="ECO:0007669"/>
    <property type="project" value="TreeGrafter"/>
</dbReference>
<evidence type="ECO:0000313" key="12">
    <source>
        <dbReference type="Proteomes" id="UP000298781"/>
    </source>
</evidence>
<dbReference type="SMART" id="SM00382">
    <property type="entry name" value="AAA"/>
    <property type="match status" value="1"/>
</dbReference>
<evidence type="ECO:0000256" key="4">
    <source>
        <dbReference type="ARBA" id="ARBA00022692"/>
    </source>
</evidence>
<evidence type="ECO:0000256" key="3">
    <source>
        <dbReference type="ARBA" id="ARBA00022475"/>
    </source>
</evidence>
<dbReference type="FunFam" id="3.40.50.300:FF:000421">
    <property type="entry name" value="Branched-chain amino acid ABC transporter ATP-binding protein"/>
    <property type="match status" value="1"/>
</dbReference>
<evidence type="ECO:0000256" key="1">
    <source>
        <dbReference type="ARBA" id="ARBA00004651"/>
    </source>
</evidence>
<dbReference type="KEGG" id="pstg:E8M01_33815"/>
<dbReference type="GO" id="GO:1903806">
    <property type="term" value="P:L-isoleucine import across plasma membrane"/>
    <property type="evidence" value="ECO:0007669"/>
    <property type="project" value="TreeGrafter"/>
</dbReference>
<keyword evidence="8 9" id="KW-0472">Membrane</keyword>
<evidence type="ECO:0000313" key="11">
    <source>
        <dbReference type="EMBL" id="QCI68777.1"/>
    </source>
</evidence>
<dbReference type="InterPro" id="IPR032823">
    <property type="entry name" value="BCA_ABC_TP_C"/>
</dbReference>
<dbReference type="CDD" id="cd03219">
    <property type="entry name" value="ABC_Mj1267_LivG_branched"/>
    <property type="match status" value="1"/>
</dbReference>
<dbReference type="PANTHER" id="PTHR45772">
    <property type="entry name" value="CONSERVED COMPONENT OF ABC TRANSPORTER FOR NATURAL AMINO ACIDS-RELATED"/>
    <property type="match status" value="1"/>
</dbReference>
<feature type="transmembrane region" description="Helical" evidence="9">
    <location>
        <begin position="208"/>
        <end position="225"/>
    </location>
</feature>
<dbReference type="InterPro" id="IPR043428">
    <property type="entry name" value="LivM-like"/>
</dbReference>
<dbReference type="PANTHER" id="PTHR45772:SF7">
    <property type="entry name" value="AMINO ACID ABC TRANSPORTER ATP-BINDING PROTEIN"/>
    <property type="match status" value="1"/>
</dbReference>
<reference evidence="11 12" key="1">
    <citation type="submission" date="2019-04" db="EMBL/GenBank/DDBJ databases">
        <title>Phreatobacter aquaticus sp. nov.</title>
        <authorList>
            <person name="Choi A."/>
        </authorList>
    </citation>
    <scope>NUCLEOTIDE SEQUENCE [LARGE SCALE GENOMIC DNA]</scope>
    <source>
        <strain evidence="11 12">KCTC 52518</strain>
    </source>
</reference>
<dbReference type="GO" id="GO:0042941">
    <property type="term" value="P:D-alanine transmembrane transport"/>
    <property type="evidence" value="ECO:0007669"/>
    <property type="project" value="TreeGrafter"/>
</dbReference>
<name>A0A4D7BM21_9HYPH</name>
<keyword evidence="6 11" id="KW-0067">ATP-binding</keyword>
<keyword evidence="5" id="KW-0547">Nucleotide-binding</keyword>
<dbReference type="GO" id="GO:1903805">
    <property type="term" value="P:L-valine import across plasma membrane"/>
    <property type="evidence" value="ECO:0007669"/>
    <property type="project" value="TreeGrafter"/>
</dbReference>
<dbReference type="InterPro" id="IPR001851">
    <property type="entry name" value="ABC_transp_permease"/>
</dbReference>
<dbReference type="GO" id="GO:0015192">
    <property type="term" value="F:L-phenylalanine transmembrane transporter activity"/>
    <property type="evidence" value="ECO:0007669"/>
    <property type="project" value="TreeGrafter"/>
</dbReference>